<feature type="compositionally biased region" description="Polar residues" evidence="11">
    <location>
        <begin position="3166"/>
        <end position="3179"/>
    </location>
</feature>
<dbReference type="SMART" id="SM00490">
    <property type="entry name" value="HELICc"/>
    <property type="match status" value="1"/>
</dbReference>
<dbReference type="FunFam" id="2.40.50.40:FF:000001">
    <property type="entry name" value="chromodomain-helicase-DNA-binding protein 8 isoform X4"/>
    <property type="match status" value="1"/>
</dbReference>
<evidence type="ECO:0000313" key="15">
    <source>
        <dbReference type="EMBL" id="KAK2722896.1"/>
    </source>
</evidence>
<feature type="compositionally biased region" description="Low complexity" evidence="11">
    <location>
        <begin position="369"/>
        <end position="383"/>
    </location>
</feature>
<dbReference type="InterPro" id="IPR049730">
    <property type="entry name" value="SNF2/RAD54-like_C"/>
</dbReference>
<dbReference type="InterPro" id="IPR023780">
    <property type="entry name" value="Chromo_domain"/>
</dbReference>
<dbReference type="CDD" id="cd18793">
    <property type="entry name" value="SF2_C_SNF"/>
    <property type="match status" value="1"/>
</dbReference>
<feature type="region of interest" description="Disordered" evidence="11">
    <location>
        <begin position="563"/>
        <end position="600"/>
    </location>
</feature>
<feature type="compositionally biased region" description="Basic residues" evidence="11">
    <location>
        <begin position="1309"/>
        <end position="1318"/>
    </location>
</feature>
<dbReference type="GO" id="GO:0005634">
    <property type="term" value="C:nucleus"/>
    <property type="evidence" value="ECO:0007669"/>
    <property type="project" value="UniProtKB-SubCell"/>
</dbReference>
<dbReference type="GO" id="GO:0003677">
    <property type="term" value="F:DNA binding"/>
    <property type="evidence" value="ECO:0007669"/>
    <property type="project" value="UniProtKB-KW"/>
</dbReference>
<keyword evidence="5" id="KW-0067">ATP-binding</keyword>
<feature type="compositionally biased region" description="Polar residues" evidence="11">
    <location>
        <begin position="412"/>
        <end position="433"/>
    </location>
</feature>
<feature type="region of interest" description="Disordered" evidence="11">
    <location>
        <begin position="3768"/>
        <end position="3829"/>
    </location>
</feature>
<dbReference type="Gene3D" id="1.10.10.60">
    <property type="entry name" value="Homeodomain-like"/>
    <property type="match status" value="1"/>
</dbReference>
<dbReference type="GO" id="GO:0034728">
    <property type="term" value="P:nucleosome organization"/>
    <property type="evidence" value="ECO:0007669"/>
    <property type="project" value="UniProtKB-ARBA"/>
</dbReference>
<feature type="compositionally biased region" description="Basic and acidic residues" evidence="11">
    <location>
        <begin position="1555"/>
        <end position="1569"/>
    </location>
</feature>
<feature type="compositionally biased region" description="Basic residues" evidence="11">
    <location>
        <begin position="1418"/>
        <end position="1448"/>
    </location>
</feature>
<keyword evidence="3" id="KW-0547">Nucleotide-binding</keyword>
<dbReference type="Gene3D" id="3.40.5.120">
    <property type="match status" value="1"/>
</dbReference>
<dbReference type="InterPro" id="IPR016197">
    <property type="entry name" value="Chromo-like_dom_sf"/>
</dbReference>
<protein>
    <submittedName>
        <fullName evidence="15">Uncharacterized protein</fullName>
    </submittedName>
</protein>
<dbReference type="SUPFAM" id="SSF54160">
    <property type="entry name" value="Chromo domain-like"/>
    <property type="match status" value="2"/>
</dbReference>
<feature type="compositionally biased region" description="Pro residues" evidence="11">
    <location>
        <begin position="437"/>
        <end position="448"/>
    </location>
</feature>
<dbReference type="Pfam" id="PF00385">
    <property type="entry name" value="Chromo"/>
    <property type="match status" value="2"/>
</dbReference>
<dbReference type="InterPro" id="IPR056342">
    <property type="entry name" value="HTH_CHD6-9"/>
</dbReference>
<dbReference type="SUPFAM" id="SSF52540">
    <property type="entry name" value="P-loop containing nucleoside triphosphate hydrolases"/>
    <property type="match status" value="2"/>
</dbReference>
<keyword evidence="9" id="KW-0804">Transcription</keyword>
<evidence type="ECO:0000256" key="1">
    <source>
        <dbReference type="ARBA" id="ARBA00004123"/>
    </source>
</evidence>
<evidence type="ECO:0000256" key="6">
    <source>
        <dbReference type="ARBA" id="ARBA00022853"/>
    </source>
</evidence>
<feature type="compositionally biased region" description="Polar residues" evidence="11">
    <location>
        <begin position="310"/>
        <end position="344"/>
    </location>
</feature>
<dbReference type="SMART" id="SM00487">
    <property type="entry name" value="DEXDc"/>
    <property type="match status" value="1"/>
</dbReference>
<feature type="compositionally biased region" description="Polar residues" evidence="11">
    <location>
        <begin position="9"/>
        <end position="22"/>
    </location>
</feature>
<evidence type="ECO:0000256" key="4">
    <source>
        <dbReference type="ARBA" id="ARBA00022801"/>
    </source>
</evidence>
<feature type="domain" description="Helicase C-terminal" evidence="14">
    <location>
        <begin position="2058"/>
        <end position="2209"/>
    </location>
</feature>
<feature type="compositionally biased region" description="Gly residues" evidence="11">
    <location>
        <begin position="2362"/>
        <end position="2372"/>
    </location>
</feature>
<evidence type="ECO:0000256" key="9">
    <source>
        <dbReference type="ARBA" id="ARBA00023163"/>
    </source>
</evidence>
<feature type="compositionally biased region" description="Basic and acidic residues" evidence="11">
    <location>
        <begin position="3295"/>
        <end position="3307"/>
    </location>
</feature>
<comment type="subcellular location">
    <subcellularLocation>
        <location evidence="1">Nucleus</location>
    </subcellularLocation>
</comment>
<feature type="compositionally biased region" description="Low complexity" evidence="11">
    <location>
        <begin position="3458"/>
        <end position="3475"/>
    </location>
</feature>
<dbReference type="InterPro" id="IPR001650">
    <property type="entry name" value="Helicase_C-like"/>
</dbReference>
<keyword evidence="4" id="KW-0378">Hydrolase</keyword>
<dbReference type="SUPFAM" id="SSF160481">
    <property type="entry name" value="BRK domain-like"/>
    <property type="match status" value="1"/>
</dbReference>
<feature type="compositionally biased region" description="Basic and acidic residues" evidence="11">
    <location>
        <begin position="2957"/>
        <end position="2976"/>
    </location>
</feature>
<comment type="caution">
    <text evidence="15">The sequence shown here is derived from an EMBL/GenBank/DDBJ whole genome shotgun (WGS) entry which is preliminary data.</text>
</comment>
<feature type="region of interest" description="Disordered" evidence="11">
    <location>
        <begin position="1543"/>
        <end position="1569"/>
    </location>
</feature>
<evidence type="ECO:0000259" key="13">
    <source>
        <dbReference type="PROSITE" id="PS51192"/>
    </source>
</evidence>
<dbReference type="InterPro" id="IPR027417">
    <property type="entry name" value="P-loop_NTPase"/>
</dbReference>
<evidence type="ECO:0000256" key="2">
    <source>
        <dbReference type="ARBA" id="ARBA00022737"/>
    </source>
</evidence>
<feature type="compositionally biased region" description="Low complexity" evidence="11">
    <location>
        <begin position="865"/>
        <end position="876"/>
    </location>
</feature>
<feature type="compositionally biased region" description="Basic residues" evidence="11">
    <location>
        <begin position="1339"/>
        <end position="1348"/>
    </location>
</feature>
<feature type="compositionally biased region" description="Polar residues" evidence="11">
    <location>
        <begin position="452"/>
        <end position="465"/>
    </location>
</feature>
<keyword evidence="2" id="KW-0677">Repeat</keyword>
<feature type="compositionally biased region" description="Polar residues" evidence="11">
    <location>
        <begin position="384"/>
        <end position="397"/>
    </location>
</feature>
<feature type="compositionally biased region" description="Basic and acidic residues" evidence="11">
    <location>
        <begin position="2385"/>
        <end position="2396"/>
    </location>
</feature>
<feature type="region of interest" description="Disordered" evidence="11">
    <location>
        <begin position="87"/>
        <end position="201"/>
    </location>
</feature>
<dbReference type="Pfam" id="PF00176">
    <property type="entry name" value="SNF2-rel_dom"/>
    <property type="match status" value="1"/>
</dbReference>
<feature type="compositionally biased region" description="Polar residues" evidence="11">
    <location>
        <begin position="120"/>
        <end position="131"/>
    </location>
</feature>
<dbReference type="InterPro" id="IPR014001">
    <property type="entry name" value="Helicase_ATP-bd"/>
</dbReference>
<keyword evidence="6" id="KW-0156">Chromatin regulator</keyword>
<dbReference type="CDD" id="cd18663">
    <property type="entry name" value="CD2_tandem_CHD5-9_like"/>
    <property type="match status" value="1"/>
</dbReference>
<feature type="region of interest" description="Disordered" evidence="11">
    <location>
        <begin position="3270"/>
        <end position="3389"/>
    </location>
</feature>
<dbReference type="Gene3D" id="3.40.50.300">
    <property type="entry name" value="P-loop containing nucleotide triphosphate hydrolases"/>
    <property type="match status" value="1"/>
</dbReference>
<evidence type="ECO:0000256" key="7">
    <source>
        <dbReference type="ARBA" id="ARBA00023015"/>
    </source>
</evidence>
<reference evidence="15" key="1">
    <citation type="submission" date="2023-07" db="EMBL/GenBank/DDBJ databases">
        <title>Chromosome-level genome assembly of Artemia franciscana.</title>
        <authorList>
            <person name="Jo E."/>
        </authorList>
    </citation>
    <scope>NUCLEOTIDE SEQUENCE</scope>
    <source>
        <tissue evidence="15">Whole body</tissue>
    </source>
</reference>
<feature type="region of interest" description="Disordered" evidence="11">
    <location>
        <begin position="1229"/>
        <end position="1494"/>
    </location>
</feature>
<feature type="region of interest" description="Disordered" evidence="11">
    <location>
        <begin position="2637"/>
        <end position="2685"/>
    </location>
</feature>
<dbReference type="InterPro" id="IPR006576">
    <property type="entry name" value="BRK_domain"/>
</dbReference>
<dbReference type="GO" id="GO:0016887">
    <property type="term" value="F:ATP hydrolysis activity"/>
    <property type="evidence" value="ECO:0007669"/>
    <property type="project" value="UniProtKB-ARBA"/>
</dbReference>
<feature type="region of interest" description="Disordered" evidence="11">
    <location>
        <begin position="3688"/>
        <end position="3714"/>
    </location>
</feature>
<dbReference type="GO" id="GO:0000791">
    <property type="term" value="C:euchromatin"/>
    <property type="evidence" value="ECO:0007669"/>
    <property type="project" value="UniProtKB-ARBA"/>
</dbReference>
<dbReference type="Gene3D" id="3.40.50.10810">
    <property type="entry name" value="Tandem AAA-ATPase domain"/>
    <property type="match status" value="1"/>
</dbReference>
<dbReference type="PROSITE" id="PS51192">
    <property type="entry name" value="HELICASE_ATP_BIND_1"/>
    <property type="match status" value="1"/>
</dbReference>
<feature type="compositionally biased region" description="Polar residues" evidence="11">
    <location>
        <begin position="1288"/>
        <end position="1303"/>
    </location>
</feature>
<feature type="region of interest" description="Disordered" evidence="11">
    <location>
        <begin position="2939"/>
        <end position="3007"/>
    </location>
</feature>
<dbReference type="PROSITE" id="PS51194">
    <property type="entry name" value="HELICASE_CTER"/>
    <property type="match status" value="1"/>
</dbReference>
<dbReference type="InterPro" id="IPR051493">
    <property type="entry name" value="CHD"/>
</dbReference>
<feature type="compositionally biased region" description="Polar residues" evidence="11">
    <location>
        <begin position="87"/>
        <end position="102"/>
    </location>
</feature>
<evidence type="ECO:0000256" key="11">
    <source>
        <dbReference type="SAM" id="MobiDB-lite"/>
    </source>
</evidence>
<dbReference type="CDD" id="cd18668">
    <property type="entry name" value="CD1_tandem_CHD5-9_like"/>
    <property type="match status" value="1"/>
</dbReference>
<keyword evidence="7" id="KW-0805">Transcription regulation</keyword>
<feature type="compositionally biased region" description="Polar residues" evidence="11">
    <location>
        <begin position="3270"/>
        <end position="3294"/>
    </location>
</feature>
<dbReference type="GO" id="GO:0140658">
    <property type="term" value="F:ATP-dependent chromatin remodeler activity"/>
    <property type="evidence" value="ECO:0007669"/>
    <property type="project" value="UniProtKB-ARBA"/>
</dbReference>
<proteinExistence type="predicted"/>
<feature type="domain" description="Helicase ATP-binding" evidence="13">
    <location>
        <begin position="1741"/>
        <end position="1915"/>
    </location>
</feature>
<keyword evidence="8" id="KW-0238">DNA-binding</keyword>
<keyword evidence="16" id="KW-1185">Reference proteome</keyword>
<dbReference type="InterPro" id="IPR000953">
    <property type="entry name" value="Chromo/chromo_shadow_dom"/>
</dbReference>
<name>A0AA88IEN5_ARTSF</name>
<feature type="compositionally biased region" description="Polar residues" evidence="11">
    <location>
        <begin position="3776"/>
        <end position="3791"/>
    </location>
</feature>
<sequence>MDPHGHPSNIGNYPGLQQQHSKVPSYPGYGSPSMYGQQSQLYGVPPSSISQFGGPGYQPYQHPSIRMPGGMPSSYDMYGSNILGSYPGSQGMDQAQRWSQQGDPYASQMLNGIPVGHTSHYPTTRSQTQPSYPDPAIRQPNPLYTSNQNVGAPQSSGISNASRHPQSDYSRYQPAATSVATHSAPAPRQNTPSSHPLYHERSTVPSDLSQRMLYDQPVPQASQQQQQPPKQGQFETSPNRNSFPVNAPSAPVRTRYDSPKATPVQPQPAIDSTRYEVAQPTYTSLEPNKYPLYKGSFDQGHTSLRYPNAQPHSSHYQQSVSATISDPNRQYNSAYCPPGSQSVSGHPGLQHDPYSMQNSLPGDPYRSLSVPQSQYQSSYPSQVNSGSKNVYSTAPSNDSHLKHIEQLVPHMQSQGVNQQEIQAQSLSSHQFASPVTPVTPQPLTPQPPTGCITPQPTLTNLTPSQHPKPSLSLPSEPKYAYGGDLYSSQKNSAPAAYQQPHMTTTSVSHSVDKLMSSEPPRTTVESISPMQTHFTISEALERLERMEDEDQDQVIINERFSLSLFPGDKSSPTKKSLQEPQSVEPTPEQQEEEKRYSDEMQEAAANLAAMADAITSQICKETGHGGANEDMKPILQKAHDEIEKSKVELQALEPRALNIDTKIRDSPVNPVPEKAEEAKVEAPQLAAELPSVSYQPYLTNKVVNHPMSVESLATSANVPTIESVPTSLPEQNQFQARHFYQSDFEVGKPENLTMSDYHGFNSSKLKCSSSPITVPTGGFDSFQKLAEFTSREISQFAAQEAQFRPPTSHSAALQMEAARLVESASREMSIRSASGSPFRPPSTHSLPGHFESKGESSFAAPIPSPSQRSRPTSRHSLPCTDYIEQKVVPPTPMGTNISEYPLRPGEETKEIMRMASPATVTDKLKPSQVSKSAPSHLQKSPKPPPTVNNVESQGKEKELALNLRPIINAIDQQNNYVEGVKSEIKLADKSTNKYDTISATNVKADVITNQQFPLGTTESSIQKHSPTEKEVPVPHVEREVTGSPAEEIKPQKQANEQCTQRLEQQTQVDNQTIQFVSPAYDVNQKYAYEQQMAAMSQSALPQNAYSMVQPPSQEHMYSQMALHPQHLENMAGQAQFIHQQLQQLYMMQPTPETKQKIAELEELFTNIQSQLMYAAGPPPGYPPGVMGYPPQGSMPAVPNQMGMPPGYSVAPVSGPIEGQFAIDEELSEGVKKKGRKRQPKDPNAPKGKPGRKKKDTEAPQLAPIEAPAMPPPPQEQNIEASHDAYHFSDSQEALQVSQAQEPTPESKPKKQRKPRTPKSPKQEAPPVNGDGAPGESPTKKKRKYTRKPKPTEETEAGYKAALPNDGNVETKEDTFLIDNAVAPTDGSVNASLTLESEGYAIEEKPIEEGENESETPKKKEKKPKLKQTTPARKRPSKTLLHFKKKRNRRGSDEEDNDDDDRSSPIPELDDAFKRRSGRTTTSEKKKYTEAEVDFEEGLIDESVKMLASDESSATGGDLIDRLPPKNKDDDSMIVHYILNCRMGPREIEEEEPEESKEKTEEDVTQDDLKEKRPAKTVEVEEFFVKYKHLSYLHCEWRTEEELLKCDKRISQKIKRFKLKRSQSSNIFEFLEEEPFNPDYVEVDRILDESISTDPTTGQTVRHFLVKWRALAYEDATWELEEDIDQNKIKQFREFNKIPPKDQLKKKARPKPNEWKKLDESPVYMGGNTLREYQLEGLNWLLFSWYNGRNCILADEMGLGKTIQSLTFIDAVFKYGIRGPFLVVAPLSTIPNWQREIESWTNMNVIVYHGSSISRNMITEYELYFKDENGKRVKDAFKFHVLITTFEVIITDCVELRSFPWRLCVIDEAHRLKNKNCKLLEGLRLLNTEHRVLLSGTPLQNNISELFSLLNFLEPQQFNNSECFLSEFGDLVTEEQVQKLQALLKPMMLRRLKEDVEKSLAPKTETIVEVELTNIQKKYYRGILERNFSFLQKGTNYQNIPNLMNTMMELRKCCIHPFLLNGAEDQIQYDMKQSVDGQDFDHDELYFRSLVQSSGKLVLVDKLLPKLKAAGHRVLIFSQMVKCLDILEDYLIYRKYPYERIDGRITGNLRQAAIDRYSKPDSDRFVFLLCTKAGGLGINLTAADTVIIYDSDWNPQNDLQAQARCHRIGQSKTVKVYRLITRNTYEREMFDKASKKLGLDKAVLQSMNTSQSAKGSDDKDVASAGISGCGGLGKQLSKKEIEDLLKKGAYGAIMDDDSAADKFCEEDIDQILERRTQVITIESEKGSSFSKATFSSKRDRTDIDIDDPDFWKKWAKKAEIDVDKDEKLELMISEPRKRTQIRRYGENENTEVSELDSSSKSGGSDGELEGGLTGRAKKKLKRRSRRGDEDSSHEDVTKGQSKSDCFKVEKGLLTFGWGRWSDVMQHSQFRQNFTVEDVIECSRVILLYSLQQYKGDERIKTFIMDLIAPARDGDEEKAMRNHMGLSAPVPRGRKGKKRLENDEEQAFLDHFAWALDPKYNGENVLCAPYQRHLIRHSNKVLLRVRMLYYIRQEVIGDLADQIAKGAHASQLPIYPPPCDQPPASWWDSKADVSLLVGTFKHGYERYAVMRSDPTLVFLAKCGPPDGADLMKEIESNDEDLDKDLDNEEDDTNDESPVETPGETPAATPDPSPVASGTDSEKLPWPSAADLNARVRRIVTSYQRKFKKEELKNAQKAKRVERRERIDVMTREPEPNKLTPPPIKRWTRKEEKDFFSALCTFGVDYNRAVGRYDWTRFRAVAHLEHKSDEGLTDYLRAFCAMCKKVSGRKMDETEEIAQSLVEPVSPAKAQRCLERLELLCKIREEILLLPDLDARLEICQESKDIPEWWKCGIHDKDLLLAAARHGLKGTSLYYLNAPELGFREILRRLLAGEPLSDKKPKLIEEKAEDDEAPLQQIKEVKEEPNINGEMPSAKILEAGNKEKGDSCEDGDKKEARNDDETDQAASKVIPKGEVKADEPSESSKTKPEIGQEVTITVKKVEEVKEPKPKAFVIDPQMLAMAATDPAAAQLLAQSLADAIGWPKDQAIVARLEHIVHGIENGTWPVPKTFVAPEDNILDEPPVQLFPTQKPPAKEYEDPLEVYSFGEEPEAPSLQYNKRRGRRSNIEYDLERARLQALLQQQSIQESYMRQLSSKSHASSDLYQPPAPKTEMDSSNAAATLGLPPSISVSVTTKKVDTATPSALDLSGLPPPKKERESPIGIELIKKKSEEPGPSKKRRKLDEIVLGLSAAKTGTKTPDSFATPSVAPSPSVTITRCSSKDNRPASKLDELDTSSVSIEPVRAKAETPVSKRLPDMALAKLDMSTPPNDQKVSKWLADQAGLTPERPHSPDSEASIEDRRKKGKKQEQMLLDWNQLTGSETVPVINRLTGKKLVGSKAPNLRNLGQWLLANPAYDVDPSWSEMMKDKMGLSSEVGKRMTGASPASAASPVSTSSVSASQGNKESKKRGPGRPPLHATPSTSGVNPLASLGSFSMGSLGMLDPKTLAMLDPKMLAMLDPKTLGSLGMFDPKAMAMLDPKALGMLDPKSMGLTDSKNISSLLDPKNQLAAAAAAMDPKFQQMFAGFDPKMLAGLDPKMLASLDPKMLAAMDPKNTAKNSMFGGIDPKYFDPKNPLFGCLDPKSMFMPFGAAAALGQFANPLFPQYMSFDMTGAGPSTSKSTGGKDEKKGSSSGSTGRGAPSVADLNSLLMSNPGLLYSSLGMGALNPFGLPPGMPMHFPDMNGIQQMLDEKPKDLKRKSSETPPKSTSRSSVQEPATSCGIDLSKTSSVAGANDDVGAVDLSSTKSSKKGDDGS</sequence>
<feature type="region of interest" description="Disordered" evidence="11">
    <location>
        <begin position="3449"/>
        <end position="3500"/>
    </location>
</feature>
<feature type="region of interest" description="Disordered" evidence="11">
    <location>
        <begin position="3166"/>
        <end position="3196"/>
    </location>
</feature>
<feature type="region of interest" description="Disordered" evidence="11">
    <location>
        <begin position="301"/>
        <end position="397"/>
    </location>
</feature>
<dbReference type="SMART" id="SM00298">
    <property type="entry name" value="CHROMO"/>
    <property type="match status" value="2"/>
</dbReference>
<feature type="compositionally biased region" description="Basic residues" evidence="11">
    <location>
        <begin position="2374"/>
        <end position="2384"/>
    </location>
</feature>
<feature type="compositionally biased region" description="Polar residues" evidence="11">
    <location>
        <begin position="234"/>
        <end position="244"/>
    </location>
</feature>
<evidence type="ECO:0000256" key="5">
    <source>
        <dbReference type="ARBA" id="ARBA00022840"/>
    </source>
</evidence>
<dbReference type="FunFam" id="3.40.50.10810:FF:000003">
    <property type="entry name" value="chromodomain-helicase-DNA-binding protein 8 isoform X4"/>
    <property type="match status" value="1"/>
</dbReference>
<dbReference type="CDD" id="cd17995">
    <property type="entry name" value="DEXHc_CHD6_7_8_9"/>
    <property type="match status" value="1"/>
</dbReference>
<dbReference type="PANTHER" id="PTHR46850:SF1">
    <property type="entry name" value="CHROMODOMAIN-HELICASE-DNA-BINDING PROTEIN 9"/>
    <property type="match status" value="1"/>
</dbReference>
<evidence type="ECO:0000259" key="12">
    <source>
        <dbReference type="PROSITE" id="PS50013"/>
    </source>
</evidence>
<feature type="region of interest" description="Disordered" evidence="11">
    <location>
        <begin position="2340"/>
        <end position="2400"/>
    </location>
</feature>
<feature type="region of interest" description="Disordered" evidence="11">
    <location>
        <begin position="824"/>
        <end position="878"/>
    </location>
</feature>
<dbReference type="PROSITE" id="PS50013">
    <property type="entry name" value="CHROMO_2"/>
    <property type="match status" value="1"/>
</dbReference>
<feature type="region of interest" description="Disordered" evidence="11">
    <location>
        <begin position="412"/>
        <end position="477"/>
    </location>
</feature>
<feature type="region of interest" description="Disordered" evidence="11">
    <location>
        <begin position="1"/>
        <end position="61"/>
    </location>
</feature>
<gene>
    <name evidence="15" type="ORF">QYM36_003178</name>
</gene>
<organism evidence="15 16">
    <name type="scientific">Artemia franciscana</name>
    <name type="common">Brine shrimp</name>
    <name type="synonym">Artemia sanfranciscana</name>
    <dbReference type="NCBI Taxonomy" id="6661"/>
    <lineage>
        <taxon>Eukaryota</taxon>
        <taxon>Metazoa</taxon>
        <taxon>Ecdysozoa</taxon>
        <taxon>Arthropoda</taxon>
        <taxon>Crustacea</taxon>
        <taxon>Branchiopoda</taxon>
        <taxon>Anostraca</taxon>
        <taxon>Artemiidae</taxon>
        <taxon>Artemia</taxon>
    </lineage>
</organism>
<feature type="compositionally biased region" description="Basic and acidic residues" evidence="11">
    <location>
        <begin position="2988"/>
        <end position="3007"/>
    </location>
</feature>
<dbReference type="GO" id="GO:0005524">
    <property type="term" value="F:ATP binding"/>
    <property type="evidence" value="ECO:0007669"/>
    <property type="project" value="UniProtKB-KW"/>
</dbReference>
<dbReference type="InterPro" id="IPR000330">
    <property type="entry name" value="SNF2_N"/>
</dbReference>
<dbReference type="EMBL" id="JAVRJZ010000005">
    <property type="protein sequence ID" value="KAK2722896.1"/>
    <property type="molecule type" value="Genomic_DNA"/>
</dbReference>
<feature type="domain" description="Chromo" evidence="12">
    <location>
        <begin position="1640"/>
        <end position="1696"/>
    </location>
</feature>
<dbReference type="SMART" id="SM00592">
    <property type="entry name" value="BRK"/>
    <property type="match status" value="1"/>
</dbReference>
<dbReference type="Pfam" id="PF23078">
    <property type="entry name" value="HTH_CHD6-9"/>
    <property type="match status" value="1"/>
</dbReference>
<evidence type="ECO:0000256" key="10">
    <source>
        <dbReference type="ARBA" id="ARBA00023242"/>
    </source>
</evidence>
<dbReference type="InterPro" id="IPR037259">
    <property type="entry name" value="BRK_sf"/>
</dbReference>
<evidence type="ECO:0000313" key="16">
    <source>
        <dbReference type="Proteomes" id="UP001187531"/>
    </source>
</evidence>
<feature type="compositionally biased region" description="Basic and acidic residues" evidence="11">
    <location>
        <begin position="3362"/>
        <end position="3377"/>
    </location>
</feature>
<dbReference type="FunFam" id="3.40.50.300:FF:000015">
    <property type="entry name" value="chromodomain-helicase-DNA-binding protein 9 isoform X1"/>
    <property type="match status" value="1"/>
</dbReference>
<accession>A0AA88IEN5</accession>
<keyword evidence="10" id="KW-0539">Nucleus</keyword>
<feature type="compositionally biased region" description="Polar residues" evidence="11">
    <location>
        <begin position="34"/>
        <end position="51"/>
    </location>
</feature>
<feature type="compositionally biased region" description="Polar residues" evidence="11">
    <location>
        <begin position="927"/>
        <end position="938"/>
    </location>
</feature>
<evidence type="ECO:0000259" key="14">
    <source>
        <dbReference type="PROSITE" id="PS51194"/>
    </source>
</evidence>
<feature type="compositionally biased region" description="Acidic residues" evidence="11">
    <location>
        <begin position="2637"/>
        <end position="2655"/>
    </location>
</feature>
<dbReference type="PANTHER" id="PTHR46850">
    <property type="entry name" value="CHROMODOMAIN-HELICASE-DNA-BINDING PROTEIN 9"/>
    <property type="match status" value="1"/>
</dbReference>
<feature type="region of interest" description="Disordered" evidence="11">
    <location>
        <begin position="217"/>
        <end position="276"/>
    </location>
</feature>
<dbReference type="InterPro" id="IPR038718">
    <property type="entry name" value="SNF2-like_sf"/>
</dbReference>
<dbReference type="Proteomes" id="UP001187531">
    <property type="component" value="Unassembled WGS sequence"/>
</dbReference>
<evidence type="ECO:0000256" key="3">
    <source>
        <dbReference type="ARBA" id="ARBA00022741"/>
    </source>
</evidence>
<dbReference type="Gene3D" id="2.40.50.40">
    <property type="match status" value="2"/>
</dbReference>
<feature type="compositionally biased region" description="Polar residues" evidence="11">
    <location>
        <begin position="573"/>
        <end position="588"/>
    </location>
</feature>
<dbReference type="Pfam" id="PF07533">
    <property type="entry name" value="BRK"/>
    <property type="match status" value="1"/>
</dbReference>
<feature type="region of interest" description="Disordered" evidence="11">
    <location>
        <begin position="3218"/>
        <end position="3258"/>
    </location>
</feature>
<evidence type="ECO:0000256" key="8">
    <source>
        <dbReference type="ARBA" id="ARBA00023125"/>
    </source>
</evidence>
<feature type="compositionally biased region" description="Basic and acidic residues" evidence="11">
    <location>
        <begin position="3229"/>
        <end position="3251"/>
    </location>
</feature>
<feature type="region of interest" description="Disordered" evidence="11">
    <location>
        <begin position="918"/>
        <end position="955"/>
    </location>
</feature>
<feature type="compositionally biased region" description="Low complexity" evidence="11">
    <location>
        <begin position="217"/>
        <end position="233"/>
    </location>
</feature>
<dbReference type="Pfam" id="PF00271">
    <property type="entry name" value="Helicase_C"/>
    <property type="match status" value="1"/>
</dbReference>
<feature type="compositionally biased region" description="Low complexity" evidence="11">
    <location>
        <begin position="467"/>
        <end position="477"/>
    </location>
</feature>
<feature type="compositionally biased region" description="Polar residues" evidence="11">
    <location>
        <begin position="142"/>
        <end position="181"/>
    </location>
</feature>